<evidence type="ECO:0000313" key="2">
    <source>
        <dbReference type="Proteomes" id="UP001055453"/>
    </source>
</evidence>
<gene>
    <name evidence="1" type="ORF">ANSO36C_01940</name>
</gene>
<sequence length="73" mass="8630">MPRFPINISNIVITNKEYRKLRAYAVYHQISIDEAIRLLIDSLPECSQNNKELSISHSVIFPRRFLHVSFDDR</sequence>
<accession>A0ABN6PZ62</accession>
<dbReference type="EMBL" id="AP025732">
    <property type="protein sequence ID" value="BDI14392.1"/>
    <property type="molecule type" value="Genomic_DNA"/>
</dbReference>
<evidence type="ECO:0000313" key="1">
    <source>
        <dbReference type="EMBL" id="BDI14392.1"/>
    </source>
</evidence>
<keyword evidence="2" id="KW-1185">Reference proteome</keyword>
<proteinExistence type="predicted"/>
<dbReference type="Proteomes" id="UP001055453">
    <property type="component" value="Chromosome"/>
</dbReference>
<organism evidence="1 2">
    <name type="scientific">Nostoc cf. commune SO-36</name>
    <dbReference type="NCBI Taxonomy" id="449208"/>
    <lineage>
        <taxon>Bacteria</taxon>
        <taxon>Bacillati</taxon>
        <taxon>Cyanobacteriota</taxon>
        <taxon>Cyanophyceae</taxon>
        <taxon>Nostocales</taxon>
        <taxon>Nostocaceae</taxon>
        <taxon>Nostoc</taxon>
    </lineage>
</organism>
<protein>
    <submittedName>
        <fullName evidence="1">Uncharacterized protein</fullName>
    </submittedName>
</protein>
<reference evidence="1" key="1">
    <citation type="submission" date="2022-04" db="EMBL/GenBank/DDBJ databases">
        <title>Complete genome sequence of a cyanobacterium, Nostoc sp. SO-36, isolated in Antarctica.</title>
        <authorList>
            <person name="Kanesaki Y."/>
            <person name="Effendi D."/>
            <person name="Sakamoto T."/>
            <person name="Ohtani S."/>
            <person name="Awai K."/>
        </authorList>
    </citation>
    <scope>NUCLEOTIDE SEQUENCE</scope>
    <source>
        <strain evidence="1">SO-36</strain>
    </source>
</reference>
<name>A0ABN6PZ62_NOSCO</name>